<dbReference type="EMBL" id="JBHUOJ010000019">
    <property type="protein sequence ID" value="MFD2833370.1"/>
    <property type="molecule type" value="Genomic_DNA"/>
</dbReference>
<dbReference type="Pfam" id="PF08808">
    <property type="entry name" value="RES"/>
    <property type="match status" value="1"/>
</dbReference>
<dbReference type="InterPro" id="IPR014914">
    <property type="entry name" value="RES_dom"/>
</dbReference>
<evidence type="ECO:0000313" key="2">
    <source>
        <dbReference type="EMBL" id="MFD2833370.1"/>
    </source>
</evidence>
<evidence type="ECO:0000313" key="3">
    <source>
        <dbReference type="Proteomes" id="UP001597438"/>
    </source>
</evidence>
<reference evidence="3" key="1">
    <citation type="journal article" date="2019" name="Int. J. Syst. Evol. Microbiol.">
        <title>The Global Catalogue of Microorganisms (GCM) 10K type strain sequencing project: providing services to taxonomists for standard genome sequencing and annotation.</title>
        <authorList>
            <consortium name="The Broad Institute Genomics Platform"/>
            <consortium name="The Broad Institute Genome Sequencing Center for Infectious Disease"/>
            <person name="Wu L."/>
            <person name="Ma J."/>
        </authorList>
    </citation>
    <scope>NUCLEOTIDE SEQUENCE [LARGE SCALE GENOMIC DNA]</scope>
    <source>
        <strain evidence="3">KCTC 52925</strain>
    </source>
</reference>
<dbReference type="RefSeq" id="WP_251742634.1">
    <property type="nucleotide sequence ID" value="NZ_JBHUOJ010000019.1"/>
</dbReference>
<name>A0ABW5X459_9FLAO</name>
<feature type="domain" description="RES" evidence="1">
    <location>
        <begin position="7"/>
        <end position="138"/>
    </location>
</feature>
<sequence>MEVFRIARKEHSTKLTSSGAPNRWNKIGQHVIYAGTSRSLSSLELCVHLNSIHLHRDYRMMIISIADEDQLIDEVRLKDLPENWKKIEAYSYLQNIGSNWYEKQGSLILKVPSVIIQQENNYLINLRHPHFNRNVRLVRSEPYFWDERLF</sequence>
<protein>
    <submittedName>
        <fullName evidence="2">RES family NAD+ phosphorylase</fullName>
    </submittedName>
</protein>
<dbReference type="SMART" id="SM00953">
    <property type="entry name" value="RES"/>
    <property type="match status" value="1"/>
</dbReference>
<organism evidence="2 3">
    <name type="scientific">Christiangramia antarctica</name>
    <dbReference type="NCBI Taxonomy" id="2058158"/>
    <lineage>
        <taxon>Bacteria</taxon>
        <taxon>Pseudomonadati</taxon>
        <taxon>Bacteroidota</taxon>
        <taxon>Flavobacteriia</taxon>
        <taxon>Flavobacteriales</taxon>
        <taxon>Flavobacteriaceae</taxon>
        <taxon>Christiangramia</taxon>
    </lineage>
</organism>
<accession>A0ABW5X459</accession>
<keyword evidence="3" id="KW-1185">Reference proteome</keyword>
<dbReference type="Proteomes" id="UP001597438">
    <property type="component" value="Unassembled WGS sequence"/>
</dbReference>
<comment type="caution">
    <text evidence="2">The sequence shown here is derived from an EMBL/GenBank/DDBJ whole genome shotgun (WGS) entry which is preliminary data.</text>
</comment>
<gene>
    <name evidence="2" type="ORF">ACFSYS_08720</name>
</gene>
<evidence type="ECO:0000259" key="1">
    <source>
        <dbReference type="SMART" id="SM00953"/>
    </source>
</evidence>
<proteinExistence type="predicted"/>